<dbReference type="PANTHER" id="PTHR42643:SF24">
    <property type="entry name" value="IONOTROPIC RECEPTOR 60A"/>
    <property type="match status" value="1"/>
</dbReference>
<sequence>MKCTIVRMDSLLKFVIKEQFASQLITWCVQIPPGHKIIHAAFRTRFILVNPFTRNIPYSLEHFMRTILLSANDSFQIISSDGSCPDQAKFYLNAPLELEWDAHGATRTLTKIRGISYLSCYADHYLTFAFYLEPFQPAVWIAMVISVLVVINVLTIALFLKSKVSLAQLWWHVCGALFTQCYLPDDKMKIYYVRIIFGIWCLMGVILSNCYTGLMATELNAPLQLSHPQILGDLVCTLLSENEIGALYGEEDIKLSEEGRANVKVLMAYFNQLGIAYADKTNLFVPPPTKENCFRLLSLPIKYKDGYPGWPELLHFLMQMDDSTPRGKIWNSYTMKHHRLRFSLFMPHHFHHVPDFNYGKRYPNETEIRNSIEREVVNCDKKTVLISPLDSLDAEYNFLSNNYPYKKFYKGRDTLVGARGFIIGMTFTIDGKMSKVPKYFQYLIDTGIYGRIVQELSDRKFSSRKPAVRNDLEGVTAFGLDGTIVTIFILSEMSNFAALFALTILSFPYSIQSSFIFISQSKISFENDITQSVKCDLQILHDDGTNQISISVQNFPVQIIHVPKFRTRSNSKLWGFHNDHVSPIAINILQVRLSPCRIISFIVSHLIGNPKQVLDSGTSLNNWIQIASRFSMFFVRPARGNLYIASDNVVITLLSTLRKAKVLQELRESSFMSDLEFNSFGFLFLLNNDKPEFCRVQIDEIGATTKCTMHQMDLLLNIPYSLEHLMQIVLTSANDSLQLTRTLSACRNKATFRLNSPLVGELENAVRILTKIWGISYLSCYADHYLTFSFYLEPFQPAVWIALLVSVFVVINVLTITLFLKSNVSLAQLWWHVCGALFTQCYLPDDKMKIYYVRIIFGIWCLMGVIVSNCYTGLMATELNAPLRLSHPHVWGDLVCKWLSEKAIRSLNGEDMEDSIKIVMAYFHQVGLYAREKLAVPLPNSNQNCFHLLSLPFKYEEDGYPALPEFLHFLIMMNDGSPPEKRWNSYTVKQYRLTFSLFMPHHPHHATGYNYNQSYPNETEIRNSVEKDVVDCNKKSVFISSLDYLVAEYHFLSKNYEGKKFYKGRDTLFGGIGSVIGMIFSVEGKMSKVPKYYQYLIDAGIYGRIVQELSDRRFFRRKPAVKLDRQGATAFGLDGAIVTIFILSGTCVVLAVGLFLVEFDPALLPANFMRIAQMQEKRSLLRKGASTPVLAADEGPLAHVHLSHVGIKQGHDFEPCITMGTAMWRRGGVARRRGCNQKMGIAGPLVLPFDVITRVFGGDVVATCMNAPHVPNKGSLVGEGFLALVTFRQFSTRVAEADVSEGNIHN</sequence>
<keyword evidence="4 8" id="KW-1133">Transmembrane helix</keyword>
<comment type="caution">
    <text evidence="9">The sequence shown here is derived from an EMBL/GenBank/DDBJ whole genome shotgun (WGS) entry which is preliminary data.</text>
</comment>
<dbReference type="PANTHER" id="PTHR42643">
    <property type="entry name" value="IONOTROPIC RECEPTOR 20A-RELATED"/>
    <property type="match status" value="1"/>
</dbReference>
<dbReference type="GO" id="GO:0005886">
    <property type="term" value="C:plasma membrane"/>
    <property type="evidence" value="ECO:0007669"/>
    <property type="project" value="UniProtKB-SubCell"/>
</dbReference>
<reference evidence="9 10" key="1">
    <citation type="submission" date="2015-12" db="EMBL/GenBank/DDBJ databases">
        <title>The genome of Folsomia candida.</title>
        <authorList>
            <person name="Faddeeva A."/>
            <person name="Derks M.F."/>
            <person name="Anvar Y."/>
            <person name="Smit S."/>
            <person name="Van Straalen N."/>
            <person name="Roelofs D."/>
        </authorList>
    </citation>
    <scope>NUCLEOTIDE SEQUENCE [LARGE SCALE GENOMIC DNA]</scope>
    <source>
        <strain evidence="9 10">VU population</strain>
        <tissue evidence="9">Whole body</tissue>
    </source>
</reference>
<evidence type="ECO:0000256" key="1">
    <source>
        <dbReference type="ARBA" id="ARBA00004651"/>
    </source>
</evidence>
<evidence type="ECO:0000256" key="4">
    <source>
        <dbReference type="ARBA" id="ARBA00022989"/>
    </source>
</evidence>
<protein>
    <recommendedName>
        <fullName evidence="11">Glutamate receptor ionotropic, delta-2</fullName>
    </recommendedName>
</protein>
<name>A0A226DW40_FOLCA</name>
<evidence type="ECO:0000256" key="6">
    <source>
        <dbReference type="ARBA" id="ARBA00023170"/>
    </source>
</evidence>
<feature type="transmembrane region" description="Helical" evidence="8">
    <location>
        <begin position="851"/>
        <end position="874"/>
    </location>
</feature>
<proteinExistence type="predicted"/>
<comment type="subcellular location">
    <subcellularLocation>
        <location evidence="1">Cell membrane</location>
        <topology evidence="1">Multi-pass membrane protein</topology>
    </subcellularLocation>
</comment>
<feature type="transmembrane region" description="Helical" evidence="8">
    <location>
        <begin position="1131"/>
        <end position="1157"/>
    </location>
</feature>
<dbReference type="Gene3D" id="1.10.287.70">
    <property type="match status" value="2"/>
</dbReference>
<dbReference type="Proteomes" id="UP000198287">
    <property type="component" value="Unassembled WGS sequence"/>
</dbReference>
<accession>A0A226DW40</accession>
<dbReference type="EMBL" id="LNIX01000011">
    <property type="protein sequence ID" value="OXA48911.1"/>
    <property type="molecule type" value="Genomic_DNA"/>
</dbReference>
<evidence type="ECO:0000256" key="3">
    <source>
        <dbReference type="ARBA" id="ARBA00022692"/>
    </source>
</evidence>
<keyword evidence="10" id="KW-1185">Reference proteome</keyword>
<evidence type="ECO:0008006" key="11">
    <source>
        <dbReference type="Google" id="ProtNLM"/>
    </source>
</evidence>
<keyword evidence="2" id="KW-1003">Cell membrane</keyword>
<feature type="transmembrane region" description="Helical" evidence="8">
    <location>
        <begin position="138"/>
        <end position="160"/>
    </location>
</feature>
<feature type="transmembrane region" description="Helical" evidence="8">
    <location>
        <begin position="798"/>
        <end position="820"/>
    </location>
</feature>
<evidence type="ECO:0000313" key="9">
    <source>
        <dbReference type="EMBL" id="OXA48911.1"/>
    </source>
</evidence>
<keyword evidence="3 8" id="KW-0812">Transmembrane</keyword>
<evidence type="ECO:0000256" key="7">
    <source>
        <dbReference type="ARBA" id="ARBA00023180"/>
    </source>
</evidence>
<keyword evidence="6" id="KW-0675">Receptor</keyword>
<evidence type="ECO:0000313" key="10">
    <source>
        <dbReference type="Proteomes" id="UP000198287"/>
    </source>
</evidence>
<dbReference type="InterPro" id="IPR052192">
    <property type="entry name" value="Insect_Ionotropic_Sensory_Rcpt"/>
</dbReference>
<organism evidence="9 10">
    <name type="scientific">Folsomia candida</name>
    <name type="common">Springtail</name>
    <dbReference type="NCBI Taxonomy" id="158441"/>
    <lineage>
        <taxon>Eukaryota</taxon>
        <taxon>Metazoa</taxon>
        <taxon>Ecdysozoa</taxon>
        <taxon>Arthropoda</taxon>
        <taxon>Hexapoda</taxon>
        <taxon>Collembola</taxon>
        <taxon>Entomobryomorpha</taxon>
        <taxon>Isotomoidea</taxon>
        <taxon>Isotomidae</taxon>
        <taxon>Proisotominae</taxon>
        <taxon>Folsomia</taxon>
    </lineage>
</organism>
<evidence type="ECO:0000256" key="8">
    <source>
        <dbReference type="SAM" id="Phobius"/>
    </source>
</evidence>
<evidence type="ECO:0000256" key="2">
    <source>
        <dbReference type="ARBA" id="ARBA00022475"/>
    </source>
</evidence>
<gene>
    <name evidence="9" type="ORF">Fcan01_16758</name>
</gene>
<keyword evidence="7" id="KW-0325">Glycoprotein</keyword>
<keyword evidence="5 8" id="KW-0472">Membrane</keyword>
<feature type="transmembrane region" description="Helical" evidence="8">
    <location>
        <begin position="191"/>
        <end position="214"/>
    </location>
</feature>
<evidence type="ECO:0000256" key="5">
    <source>
        <dbReference type="ARBA" id="ARBA00023136"/>
    </source>
</evidence>